<evidence type="ECO:0000256" key="5">
    <source>
        <dbReference type="ARBA" id="ARBA00022840"/>
    </source>
</evidence>
<dbReference type="GO" id="GO:0004712">
    <property type="term" value="F:protein serine/threonine/tyrosine kinase activity"/>
    <property type="evidence" value="ECO:0007669"/>
    <property type="project" value="UniProtKB-ARBA"/>
</dbReference>
<dbReference type="GO" id="GO:0004674">
    <property type="term" value="F:protein serine/threonine kinase activity"/>
    <property type="evidence" value="ECO:0007669"/>
    <property type="project" value="UniProtKB-KW"/>
</dbReference>
<protein>
    <recommendedName>
        <fullName evidence="10">Protein kinase domain-containing protein</fullName>
    </recommendedName>
</protein>
<evidence type="ECO:0000256" key="3">
    <source>
        <dbReference type="ARBA" id="ARBA00022741"/>
    </source>
</evidence>
<dbReference type="InterPro" id="IPR008271">
    <property type="entry name" value="Ser/Thr_kinase_AS"/>
</dbReference>
<feature type="binding site" evidence="7">
    <location>
        <position position="163"/>
    </location>
    <ligand>
        <name>ATP</name>
        <dbReference type="ChEBI" id="CHEBI:30616"/>
    </ligand>
</feature>
<dbReference type="RefSeq" id="XP_043003528.1">
    <property type="nucleotide sequence ID" value="XM_043158185.1"/>
</dbReference>
<dbReference type="AlphaFoldDB" id="A0A9P7RP27"/>
<dbReference type="GeneID" id="66082113"/>
<evidence type="ECO:0000256" key="8">
    <source>
        <dbReference type="RuleBase" id="RU000304"/>
    </source>
</evidence>
<dbReference type="GO" id="GO:0005524">
    <property type="term" value="F:ATP binding"/>
    <property type="evidence" value="ECO:0007669"/>
    <property type="project" value="UniProtKB-UniRule"/>
</dbReference>
<dbReference type="FunFam" id="3.30.200.20:FF:000040">
    <property type="entry name" value="Dual specificity mitogen-activated protein kinase kinase"/>
    <property type="match status" value="1"/>
</dbReference>
<feature type="region of interest" description="Disordered" evidence="9">
    <location>
        <begin position="356"/>
        <end position="414"/>
    </location>
</feature>
<dbReference type="PROSITE" id="PS00107">
    <property type="entry name" value="PROTEIN_KINASE_ATP"/>
    <property type="match status" value="1"/>
</dbReference>
<dbReference type="InterPro" id="IPR000719">
    <property type="entry name" value="Prot_kinase_dom"/>
</dbReference>
<dbReference type="InterPro" id="IPR050915">
    <property type="entry name" value="MAP_kinase_kinase"/>
</dbReference>
<evidence type="ECO:0000256" key="7">
    <source>
        <dbReference type="PROSITE-ProRule" id="PRU10141"/>
    </source>
</evidence>
<keyword evidence="12" id="KW-1185">Reference proteome</keyword>
<evidence type="ECO:0000256" key="4">
    <source>
        <dbReference type="ARBA" id="ARBA00022777"/>
    </source>
</evidence>
<feature type="compositionally biased region" description="Polar residues" evidence="9">
    <location>
        <begin position="1"/>
        <end position="14"/>
    </location>
</feature>
<gene>
    <name evidence="11" type="ORF">E1B28_013038</name>
</gene>
<keyword evidence="2" id="KW-0808">Transferase</keyword>
<organism evidence="11 12">
    <name type="scientific">Marasmius oreades</name>
    <name type="common">fairy-ring Marasmius</name>
    <dbReference type="NCBI Taxonomy" id="181124"/>
    <lineage>
        <taxon>Eukaryota</taxon>
        <taxon>Fungi</taxon>
        <taxon>Dikarya</taxon>
        <taxon>Basidiomycota</taxon>
        <taxon>Agaricomycotina</taxon>
        <taxon>Agaricomycetes</taxon>
        <taxon>Agaricomycetidae</taxon>
        <taxon>Agaricales</taxon>
        <taxon>Marasmiineae</taxon>
        <taxon>Marasmiaceae</taxon>
        <taxon>Marasmius</taxon>
    </lineage>
</organism>
<keyword evidence="4" id="KW-0418">Kinase</keyword>
<keyword evidence="5 7" id="KW-0067">ATP-binding</keyword>
<evidence type="ECO:0000313" key="12">
    <source>
        <dbReference type="Proteomes" id="UP001049176"/>
    </source>
</evidence>
<comment type="similarity">
    <text evidence="6">Belongs to the protein kinase superfamily. STE Ser/Thr protein kinase family. MAP kinase kinase subfamily.</text>
</comment>
<feature type="region of interest" description="Disordered" evidence="9">
    <location>
        <begin position="1"/>
        <end position="124"/>
    </location>
</feature>
<dbReference type="PROSITE" id="PS50011">
    <property type="entry name" value="PROTEIN_KINASE_DOM"/>
    <property type="match status" value="1"/>
</dbReference>
<name>A0A9P7RP27_9AGAR</name>
<evidence type="ECO:0000256" key="9">
    <source>
        <dbReference type="SAM" id="MobiDB-lite"/>
    </source>
</evidence>
<dbReference type="InterPro" id="IPR017441">
    <property type="entry name" value="Protein_kinase_ATP_BS"/>
</dbReference>
<dbReference type="PANTHER" id="PTHR47448:SF1">
    <property type="entry name" value="SERINE_THREONINE-PROTEIN KINASE STE7 HOMOLOG"/>
    <property type="match status" value="1"/>
</dbReference>
<dbReference type="EMBL" id="CM032189">
    <property type="protein sequence ID" value="KAG7087057.1"/>
    <property type="molecule type" value="Genomic_DNA"/>
</dbReference>
<dbReference type="PROSITE" id="PS00108">
    <property type="entry name" value="PROTEIN_KINASE_ST"/>
    <property type="match status" value="1"/>
</dbReference>
<comment type="caution">
    <text evidence="11">The sequence shown here is derived from an EMBL/GenBank/DDBJ whole genome shotgun (WGS) entry which is preliminary data.</text>
</comment>
<reference evidence="11" key="1">
    <citation type="journal article" date="2021" name="Genome Biol. Evol.">
        <title>The assembled and annotated genome of the fairy-ring fungus Marasmius oreades.</title>
        <authorList>
            <person name="Hiltunen M."/>
            <person name="Ament-Velasquez S.L."/>
            <person name="Johannesson H."/>
        </authorList>
    </citation>
    <scope>NUCLEOTIDE SEQUENCE</scope>
    <source>
        <strain evidence="11">03SP1</strain>
    </source>
</reference>
<dbReference type="InterPro" id="IPR011009">
    <property type="entry name" value="Kinase-like_dom_sf"/>
</dbReference>
<keyword evidence="1 8" id="KW-0723">Serine/threonine-protein kinase</keyword>
<feature type="compositionally biased region" description="Basic and acidic residues" evidence="9">
    <location>
        <begin position="98"/>
        <end position="118"/>
    </location>
</feature>
<dbReference type="Pfam" id="PF00069">
    <property type="entry name" value="Pkinase"/>
    <property type="match status" value="1"/>
</dbReference>
<proteinExistence type="inferred from homology"/>
<dbReference type="PANTHER" id="PTHR47448">
    <property type="entry name" value="DUAL SPECIFICITY MITOGEN-ACTIVATED PROTEIN KINASE KINASE DSOR1-LIKE PROTEIN"/>
    <property type="match status" value="1"/>
</dbReference>
<sequence length="499" mass="54544">MSLPSTSLLNGTGTEKSHEGSLRKKRNFKALQLPTASRQAPLGPRPRPPQVTTTIPTPGSSSTSSVPDLKLPPRLPDDSMLSPESTTNQRKTLQLALEKMDLNGKAKDKDKDTDESNGNKKKKVLDALPKPEELRNLAELGMGNGGSVMKVEHVPSGIVMAKKIVLIDAKPSVRKQILRELHIMHTCDSQYIVSSYGAFLADPNICICMEFMDKGSFDTIYKRIGAIDIDVVGKVADSVLKGLLYLYDVHRIVHRDIKPSNILLNSSGEVKLCDFGVSGELINSLANTFVGTSIYMSPERIQGAEYSIRSDVWSLGITIVELAHGRFPFSECSDDFLNSAITPGVGFDGRPPSTLISSPQQHRSISIPEEKELPPLPPLEIPRRDSLAPGIGNGNGNGNVNSHGNAATTRRSRGVSLHGGAMTMSILELMHLIVREPAPTLVNLDSDSKKFPKEAKDFVDCCLEKDVEKRKTPRELVGYPWFGMMNVAKVDMKVWAESV</sequence>
<dbReference type="SUPFAM" id="SSF56112">
    <property type="entry name" value="Protein kinase-like (PK-like)"/>
    <property type="match status" value="1"/>
</dbReference>
<accession>A0A9P7RP27</accession>
<evidence type="ECO:0000256" key="1">
    <source>
        <dbReference type="ARBA" id="ARBA00022527"/>
    </source>
</evidence>
<evidence type="ECO:0000313" key="11">
    <source>
        <dbReference type="EMBL" id="KAG7087057.1"/>
    </source>
</evidence>
<dbReference type="Gene3D" id="1.10.510.10">
    <property type="entry name" value="Transferase(Phosphotransferase) domain 1"/>
    <property type="match status" value="1"/>
</dbReference>
<feature type="domain" description="Protein kinase" evidence="10">
    <location>
        <begin position="134"/>
        <end position="482"/>
    </location>
</feature>
<dbReference type="SMART" id="SM00220">
    <property type="entry name" value="S_TKc"/>
    <property type="match status" value="1"/>
</dbReference>
<dbReference type="OrthoDB" id="10252354at2759"/>
<feature type="compositionally biased region" description="Polar residues" evidence="9">
    <location>
        <begin position="82"/>
        <end position="92"/>
    </location>
</feature>
<evidence type="ECO:0000256" key="6">
    <source>
        <dbReference type="ARBA" id="ARBA00038035"/>
    </source>
</evidence>
<dbReference type="Proteomes" id="UP001049176">
    <property type="component" value="Chromosome 9"/>
</dbReference>
<dbReference type="KEGG" id="more:E1B28_013038"/>
<dbReference type="Gene3D" id="3.30.200.20">
    <property type="entry name" value="Phosphorylase Kinase, domain 1"/>
    <property type="match status" value="1"/>
</dbReference>
<keyword evidence="3 7" id="KW-0547">Nucleotide-binding</keyword>
<dbReference type="GO" id="GO:0000165">
    <property type="term" value="P:MAPK cascade"/>
    <property type="evidence" value="ECO:0007669"/>
    <property type="project" value="UniProtKB-ARBA"/>
</dbReference>
<evidence type="ECO:0000259" key="10">
    <source>
        <dbReference type="PROSITE" id="PS50011"/>
    </source>
</evidence>
<evidence type="ECO:0000256" key="2">
    <source>
        <dbReference type="ARBA" id="ARBA00022679"/>
    </source>
</evidence>
<feature type="compositionally biased region" description="Low complexity" evidence="9">
    <location>
        <begin position="52"/>
        <end position="69"/>
    </location>
</feature>